<evidence type="ECO:0000256" key="1">
    <source>
        <dbReference type="ARBA" id="ARBA00022729"/>
    </source>
</evidence>
<keyword evidence="7" id="KW-1185">Reference proteome</keyword>
<keyword evidence="4" id="KW-0472">Membrane</keyword>
<dbReference type="PANTHER" id="PTHR21666">
    <property type="entry name" value="PEPTIDASE-RELATED"/>
    <property type="match status" value="1"/>
</dbReference>
<organism evidence="6 7">
    <name type="scientific">Pectinatus cerevisiiphilus</name>
    <dbReference type="NCBI Taxonomy" id="86956"/>
    <lineage>
        <taxon>Bacteria</taxon>
        <taxon>Bacillati</taxon>
        <taxon>Bacillota</taxon>
        <taxon>Negativicutes</taxon>
        <taxon>Selenomonadales</taxon>
        <taxon>Selenomonadaceae</taxon>
        <taxon>Pectinatus</taxon>
    </lineage>
</organism>
<evidence type="ECO:0000259" key="5">
    <source>
        <dbReference type="Pfam" id="PF01551"/>
    </source>
</evidence>
<keyword evidence="6" id="KW-0378">Hydrolase</keyword>
<name>A0A4R3KFT5_9FIRM</name>
<protein>
    <submittedName>
        <fullName evidence="6">Murein DD-endopeptidase MepM/ murein hydrolase activator NlpD</fullName>
    </submittedName>
</protein>
<feature type="transmembrane region" description="Helical" evidence="4">
    <location>
        <begin position="33"/>
        <end position="60"/>
    </location>
</feature>
<dbReference type="AlphaFoldDB" id="A0A4R3KFT5"/>
<feature type="region of interest" description="Disordered" evidence="3">
    <location>
        <begin position="110"/>
        <end position="134"/>
    </location>
</feature>
<dbReference type="OrthoDB" id="9809488at2"/>
<feature type="compositionally biased region" description="Polar residues" evidence="3">
    <location>
        <begin position="110"/>
        <end position="122"/>
    </location>
</feature>
<keyword evidence="4" id="KW-1133">Transmembrane helix</keyword>
<dbReference type="PANTHER" id="PTHR21666:SF289">
    <property type="entry name" value="L-ALA--D-GLU ENDOPEPTIDASE"/>
    <property type="match status" value="1"/>
</dbReference>
<comment type="caution">
    <text evidence="6">The sequence shown here is derived from an EMBL/GenBank/DDBJ whole genome shotgun (WGS) entry which is preliminary data.</text>
</comment>
<keyword evidence="1" id="KW-0732">Signal</keyword>
<dbReference type="Pfam" id="PF01551">
    <property type="entry name" value="Peptidase_M23"/>
    <property type="match status" value="1"/>
</dbReference>
<feature type="domain" description="M23ase beta-sheet core" evidence="5">
    <location>
        <begin position="210"/>
        <end position="305"/>
    </location>
</feature>
<dbReference type="RefSeq" id="WP_132546971.1">
    <property type="nucleotide sequence ID" value="NZ_SMAA01000001.1"/>
</dbReference>
<gene>
    <name evidence="6" type="ORF">EDC37_101177</name>
</gene>
<dbReference type="Gene3D" id="2.70.70.10">
    <property type="entry name" value="Glucose Permease (Domain IIA)"/>
    <property type="match status" value="1"/>
</dbReference>
<dbReference type="Proteomes" id="UP000295188">
    <property type="component" value="Unassembled WGS sequence"/>
</dbReference>
<dbReference type="InterPro" id="IPR016047">
    <property type="entry name" value="M23ase_b-sheet_dom"/>
</dbReference>
<dbReference type="GO" id="GO:0004222">
    <property type="term" value="F:metalloendopeptidase activity"/>
    <property type="evidence" value="ECO:0007669"/>
    <property type="project" value="TreeGrafter"/>
</dbReference>
<evidence type="ECO:0000256" key="3">
    <source>
        <dbReference type="SAM" id="MobiDB-lite"/>
    </source>
</evidence>
<dbReference type="EMBL" id="SMAA01000001">
    <property type="protein sequence ID" value="TCS82005.1"/>
    <property type="molecule type" value="Genomic_DNA"/>
</dbReference>
<evidence type="ECO:0000256" key="4">
    <source>
        <dbReference type="SAM" id="Phobius"/>
    </source>
</evidence>
<accession>A0A4R3KFT5</accession>
<evidence type="ECO:0000256" key="2">
    <source>
        <dbReference type="SAM" id="Coils"/>
    </source>
</evidence>
<feature type="coiled-coil region" evidence="2">
    <location>
        <begin position="142"/>
        <end position="176"/>
    </location>
</feature>
<dbReference type="FunFam" id="2.70.70.10:FF:000006">
    <property type="entry name" value="M23 family peptidase"/>
    <property type="match status" value="1"/>
</dbReference>
<dbReference type="CDD" id="cd12797">
    <property type="entry name" value="M23_peptidase"/>
    <property type="match status" value="1"/>
</dbReference>
<dbReference type="InterPro" id="IPR050570">
    <property type="entry name" value="Cell_wall_metabolism_enzyme"/>
</dbReference>
<keyword evidence="2" id="KW-0175">Coiled coil</keyword>
<evidence type="ECO:0000313" key="6">
    <source>
        <dbReference type="EMBL" id="TCS82005.1"/>
    </source>
</evidence>
<evidence type="ECO:0000313" key="7">
    <source>
        <dbReference type="Proteomes" id="UP000295188"/>
    </source>
</evidence>
<proteinExistence type="predicted"/>
<keyword evidence="4" id="KW-0812">Transmembrane</keyword>
<reference evidence="6 7" key="1">
    <citation type="submission" date="2019-03" db="EMBL/GenBank/DDBJ databases">
        <title>Genomic Encyclopedia of Type Strains, Phase IV (KMG-IV): sequencing the most valuable type-strain genomes for metagenomic binning, comparative biology and taxonomic classification.</title>
        <authorList>
            <person name="Goeker M."/>
        </authorList>
    </citation>
    <scope>NUCLEOTIDE SEQUENCE [LARGE SCALE GENOMIC DNA]</scope>
    <source>
        <strain evidence="6 7">DSM 20467</strain>
    </source>
</reference>
<sequence>MPSEKKGHNYDYTIKLIPGNGGTVRNIHLTSKLFKYGIVSLIVSALLLIAVFCFAGYTFFSNKVDKQTIEDLQNANAIQQEKLTELAQKATQLQDSLDKLNAAEKELKSLSNVDAQTTDDSSAGQNADANGGQGGPVIAPDVQNLAEVLDNLEKRVAIHQENIENLRQALVTQRKQQSFISEKSITTPLGMPVNGPISSPYGFRWNGTDFHPGVDIAVDYGSPIRATADGVVTTAGWNSGGYGNMVDIDHGNGIVTRYGHASSVVVSAGQHVKRGQVIAYVGSTGFSTGPHVHYEVRVNDRPVNPASYF</sequence>
<dbReference type="SUPFAM" id="SSF51261">
    <property type="entry name" value="Duplicated hybrid motif"/>
    <property type="match status" value="1"/>
</dbReference>
<dbReference type="InterPro" id="IPR011055">
    <property type="entry name" value="Dup_hybrid_motif"/>
</dbReference>